<reference evidence="2" key="1">
    <citation type="submission" date="2025-05" db="UniProtKB">
        <authorList>
            <consortium name="EnsemblMetazoa"/>
        </authorList>
    </citation>
    <scope>IDENTIFICATION</scope>
</reference>
<sequence>MKSIPIEQHLSVDKQIIRYKGRSGLKQYNPKKPKKWGYKLFCLAGASGIVYDFEVYCGAHKQPDDLPDISASINVVIRLAERIPKNQNFLLFYDNWFCSPELQIKLSENGIQSLGTVRTNRVPKNKLPADKVLMKQGRGSCVEKVAVHNSTTLRVVKWYDNKAVTLLSTFASASPETTVQRYDRKKKESVTIKCPSIIILYNKFMGGVDLIDSLLALYRTKIRSRKYYLRIFFHLMDMSVIIAWLMYRRASDDCGIPKRQLSLYDFKADVAQSLCWASKLAKRGRPSGSTPSLDKKKIKTCVSANADCIADRMDHWPHYEKKTGRCKNKKCQKITKVKCTKCNCFLCFVPDRNCFLDFHQ</sequence>
<evidence type="ECO:0000259" key="1">
    <source>
        <dbReference type="Pfam" id="PF13843"/>
    </source>
</evidence>
<dbReference type="PANTHER" id="PTHR47272:SF1">
    <property type="entry name" value="PIGGYBAC TRANSPOSABLE ELEMENT-DERIVED PROTEIN 3-LIKE"/>
    <property type="match status" value="1"/>
</dbReference>
<protein>
    <recommendedName>
        <fullName evidence="1">PiggyBac transposable element-derived protein domain-containing protein</fullName>
    </recommendedName>
</protein>
<dbReference type="EnsemblMetazoa" id="XM_050651447.1">
    <property type="protein sequence ID" value="XP_050507404.1"/>
    <property type="gene ID" value="LOC126885030"/>
</dbReference>
<proteinExistence type="predicted"/>
<accession>A0ABM5KB43</accession>
<name>A0ABM5KB43_DIAVI</name>
<organism evidence="2 3">
    <name type="scientific">Diabrotica virgifera virgifera</name>
    <name type="common">western corn rootworm</name>
    <dbReference type="NCBI Taxonomy" id="50390"/>
    <lineage>
        <taxon>Eukaryota</taxon>
        <taxon>Metazoa</taxon>
        <taxon>Ecdysozoa</taxon>
        <taxon>Arthropoda</taxon>
        <taxon>Hexapoda</taxon>
        <taxon>Insecta</taxon>
        <taxon>Pterygota</taxon>
        <taxon>Neoptera</taxon>
        <taxon>Endopterygota</taxon>
        <taxon>Coleoptera</taxon>
        <taxon>Polyphaga</taxon>
        <taxon>Cucujiformia</taxon>
        <taxon>Chrysomeloidea</taxon>
        <taxon>Chrysomelidae</taxon>
        <taxon>Galerucinae</taxon>
        <taxon>Diabroticina</taxon>
        <taxon>Diabroticites</taxon>
        <taxon>Diabrotica</taxon>
    </lineage>
</organism>
<evidence type="ECO:0000313" key="3">
    <source>
        <dbReference type="Proteomes" id="UP001652700"/>
    </source>
</evidence>
<dbReference type="GeneID" id="126885030"/>
<dbReference type="PANTHER" id="PTHR47272">
    <property type="entry name" value="DDE_TNP_1_7 DOMAIN-CONTAINING PROTEIN"/>
    <property type="match status" value="1"/>
</dbReference>
<dbReference type="InterPro" id="IPR029526">
    <property type="entry name" value="PGBD"/>
</dbReference>
<dbReference type="Pfam" id="PF13843">
    <property type="entry name" value="DDE_Tnp_1_7"/>
    <property type="match status" value="1"/>
</dbReference>
<dbReference type="Proteomes" id="UP001652700">
    <property type="component" value="Unplaced"/>
</dbReference>
<keyword evidence="3" id="KW-1185">Reference proteome</keyword>
<dbReference type="RefSeq" id="XP_050507404.1">
    <property type="nucleotide sequence ID" value="XM_050651447.1"/>
</dbReference>
<evidence type="ECO:0000313" key="2">
    <source>
        <dbReference type="EnsemblMetazoa" id="XP_050507404.1"/>
    </source>
</evidence>
<feature type="domain" description="PiggyBac transposable element-derived protein" evidence="1">
    <location>
        <begin position="2"/>
        <end position="244"/>
    </location>
</feature>